<gene>
    <name evidence="3" type="ORF">S01H1_65140</name>
</gene>
<feature type="non-terminal residue" evidence="3">
    <location>
        <position position="91"/>
    </location>
</feature>
<dbReference type="Gene3D" id="3.40.50.720">
    <property type="entry name" value="NAD(P)-binding Rossmann-like Domain"/>
    <property type="match status" value="1"/>
</dbReference>
<evidence type="ECO:0000256" key="2">
    <source>
        <dbReference type="ARBA" id="ARBA00023002"/>
    </source>
</evidence>
<dbReference type="EMBL" id="BARS01042987">
    <property type="protein sequence ID" value="GAG34774.1"/>
    <property type="molecule type" value="Genomic_DNA"/>
</dbReference>
<dbReference type="Pfam" id="PF00106">
    <property type="entry name" value="adh_short"/>
    <property type="match status" value="1"/>
</dbReference>
<dbReference type="AlphaFoldDB" id="X0WUU5"/>
<sequence length="91" mass="9441">MATRSSVPDSFLVPGKVALVTGASRGIGRAIALGLAEAGADVVLVARKMPDLEAVAQEISQMGRKALPVSANVRQLPEIDDLVKRAADEFG</sequence>
<accession>X0WUU5</accession>
<evidence type="ECO:0000256" key="1">
    <source>
        <dbReference type="ARBA" id="ARBA00006484"/>
    </source>
</evidence>
<comment type="caution">
    <text evidence="3">The sequence shown here is derived from an EMBL/GenBank/DDBJ whole genome shotgun (WGS) entry which is preliminary data.</text>
</comment>
<dbReference type="SUPFAM" id="SSF51735">
    <property type="entry name" value="NAD(P)-binding Rossmann-fold domains"/>
    <property type="match status" value="1"/>
</dbReference>
<reference evidence="3" key="1">
    <citation type="journal article" date="2014" name="Front. Microbiol.">
        <title>High frequency of phylogenetically diverse reductive dehalogenase-homologous genes in deep subseafloor sedimentary metagenomes.</title>
        <authorList>
            <person name="Kawai M."/>
            <person name="Futagami T."/>
            <person name="Toyoda A."/>
            <person name="Takaki Y."/>
            <person name="Nishi S."/>
            <person name="Hori S."/>
            <person name="Arai W."/>
            <person name="Tsubouchi T."/>
            <person name="Morono Y."/>
            <person name="Uchiyama I."/>
            <person name="Ito T."/>
            <person name="Fujiyama A."/>
            <person name="Inagaki F."/>
            <person name="Takami H."/>
        </authorList>
    </citation>
    <scope>NUCLEOTIDE SEQUENCE</scope>
    <source>
        <strain evidence="3">Expedition CK06-06</strain>
    </source>
</reference>
<keyword evidence="2" id="KW-0560">Oxidoreductase</keyword>
<organism evidence="3">
    <name type="scientific">marine sediment metagenome</name>
    <dbReference type="NCBI Taxonomy" id="412755"/>
    <lineage>
        <taxon>unclassified sequences</taxon>
        <taxon>metagenomes</taxon>
        <taxon>ecological metagenomes</taxon>
    </lineage>
</organism>
<name>X0WUU5_9ZZZZ</name>
<proteinExistence type="inferred from homology"/>
<dbReference type="PANTHER" id="PTHR43669:SF3">
    <property type="entry name" value="ALCOHOL DEHYDROGENASE, PUTATIVE (AFU_ORTHOLOGUE AFUA_3G03445)-RELATED"/>
    <property type="match status" value="1"/>
</dbReference>
<protein>
    <recommendedName>
        <fullName evidence="4">SDR family NAD(P)-dependent oxidoreductase</fullName>
    </recommendedName>
</protein>
<comment type="similarity">
    <text evidence="1">Belongs to the short-chain dehydrogenases/reductases (SDR) family.</text>
</comment>
<evidence type="ECO:0000313" key="3">
    <source>
        <dbReference type="EMBL" id="GAG34774.1"/>
    </source>
</evidence>
<dbReference type="PANTHER" id="PTHR43669">
    <property type="entry name" value="5-KETO-D-GLUCONATE 5-REDUCTASE"/>
    <property type="match status" value="1"/>
</dbReference>
<dbReference type="InterPro" id="IPR036291">
    <property type="entry name" value="NAD(P)-bd_dom_sf"/>
</dbReference>
<dbReference type="GO" id="GO:0016491">
    <property type="term" value="F:oxidoreductase activity"/>
    <property type="evidence" value="ECO:0007669"/>
    <property type="project" value="UniProtKB-KW"/>
</dbReference>
<dbReference type="InterPro" id="IPR002347">
    <property type="entry name" value="SDR_fam"/>
</dbReference>
<evidence type="ECO:0008006" key="4">
    <source>
        <dbReference type="Google" id="ProtNLM"/>
    </source>
</evidence>